<evidence type="ECO:0000313" key="3">
    <source>
        <dbReference type="Proteomes" id="UP000188181"/>
    </source>
</evidence>
<feature type="signal peptide" evidence="1">
    <location>
        <begin position="1"/>
        <end position="19"/>
    </location>
</feature>
<keyword evidence="1" id="KW-0732">Signal</keyword>
<dbReference type="AlphaFoldDB" id="A0A1R7T677"/>
<sequence length="283" mass="28771" precursor="true">MKKMLAIVAVLTFVTGAMAATVTLTDGGVDENGLVTVGYTYDGEDAPVAFGLVVDSDVSISAVAVPAFYDVFIDSAYTLGDGYTYPGEGTSTGIPTAQVGVAGELALPATDFAISAGGLKDGETDLPPQTEAEQFFTLQIADFGSLAEGTYEIAIAADDVRGGVVSEAGAFDVVGTTITVEVSAGAECDCYGDVPTFNPIEGGFVRDGVVNVNDLNRVIDAYVTAGGPFAVDEAAELYCADVPTFNPIEGGFVTDGQVNVNDINAIVAAIIDAGGGDAPCIQQ</sequence>
<evidence type="ECO:0000313" key="2">
    <source>
        <dbReference type="EMBL" id="AQQ72453.1"/>
    </source>
</evidence>
<gene>
    <name evidence="2" type="ORF">SMSP2_02838</name>
</gene>
<keyword evidence="3" id="KW-1185">Reference proteome</keyword>
<proteinExistence type="predicted"/>
<name>A0A1R7T677_9BACT</name>
<dbReference type="OrthoDB" id="300384at2"/>
<dbReference type="EMBL" id="CP019646">
    <property type="protein sequence ID" value="AQQ72453.1"/>
    <property type="molecule type" value="Genomic_DNA"/>
</dbReference>
<reference evidence="3" key="1">
    <citation type="submission" date="2017-02" db="EMBL/GenBank/DDBJ databases">
        <title>Comparative genomics and description of representatives of a novel lineage of planctomycetes thriving in anoxic sediments.</title>
        <authorList>
            <person name="Spring S."/>
            <person name="Bunk B."/>
            <person name="Sproer C."/>
        </authorList>
    </citation>
    <scope>NUCLEOTIDE SEQUENCE [LARGE SCALE GENOMIC DNA]</scope>
    <source>
        <strain evidence="3">SM-Chi-D1</strain>
    </source>
</reference>
<evidence type="ECO:0000256" key="1">
    <source>
        <dbReference type="SAM" id="SignalP"/>
    </source>
</evidence>
<dbReference type="KEGG" id="pbas:SMSP2_02838"/>
<accession>A0A1R7T677</accession>
<feature type="chain" id="PRO_5013159290" evidence="1">
    <location>
        <begin position="20"/>
        <end position="283"/>
    </location>
</feature>
<protein>
    <submittedName>
        <fullName evidence="2">Uncharacterized protein</fullName>
    </submittedName>
</protein>
<organism evidence="2 3">
    <name type="scientific">Limihaloglobus sulfuriphilus</name>
    <dbReference type="NCBI Taxonomy" id="1851148"/>
    <lineage>
        <taxon>Bacteria</taxon>
        <taxon>Pseudomonadati</taxon>
        <taxon>Planctomycetota</taxon>
        <taxon>Phycisphaerae</taxon>
        <taxon>Sedimentisphaerales</taxon>
        <taxon>Sedimentisphaeraceae</taxon>
        <taxon>Limihaloglobus</taxon>
    </lineage>
</organism>
<dbReference type="RefSeq" id="WP_146684641.1">
    <property type="nucleotide sequence ID" value="NZ_CP019646.1"/>
</dbReference>
<dbReference type="Proteomes" id="UP000188181">
    <property type="component" value="Chromosome"/>
</dbReference>